<keyword evidence="15 18" id="KW-0443">Lipid metabolism</keyword>
<evidence type="ECO:0000256" key="12">
    <source>
        <dbReference type="ARBA" id="ARBA00022801"/>
    </source>
</evidence>
<comment type="subcellular location">
    <subcellularLocation>
        <location evidence="18">Cell outer membrane</location>
        <topology evidence="18">Multi-pass membrane protein</topology>
    </subcellularLocation>
    <text evidence="18">One of the very few enzymes located there.</text>
</comment>
<evidence type="ECO:0000256" key="6">
    <source>
        <dbReference type="ARBA" id="ARBA00013278"/>
    </source>
</evidence>
<evidence type="ECO:0000256" key="11">
    <source>
        <dbReference type="ARBA" id="ARBA00022729"/>
    </source>
</evidence>
<keyword evidence="13 18" id="KW-0106">Calcium</keyword>
<keyword evidence="10 18" id="KW-0479">Metal-binding</keyword>
<reference evidence="21" key="1">
    <citation type="journal article" date="2019" name="Int. J. Syst. Evol. Microbiol.">
        <title>The Global Catalogue of Microorganisms (GCM) 10K type strain sequencing project: providing services to taxonomists for standard genome sequencing and annotation.</title>
        <authorList>
            <consortium name="The Broad Institute Genomics Platform"/>
            <consortium name="The Broad Institute Genome Sequencing Center for Infectious Disease"/>
            <person name="Wu L."/>
            <person name="Ma J."/>
        </authorList>
    </citation>
    <scope>NUCLEOTIDE SEQUENCE [LARGE SCALE GENOMIC DNA]</scope>
    <source>
        <strain evidence="21">KCTC 22228</strain>
    </source>
</reference>
<protein>
    <recommendedName>
        <fullName evidence="7 18">Phospholipase A1</fullName>
        <ecNumber evidence="5 18">3.1.1.32</ecNumber>
        <ecNumber evidence="6 18">3.1.1.4</ecNumber>
    </recommendedName>
    <alternativeName>
        <fullName evidence="18">Phosphatidylcholine 1-acylhydrolase</fullName>
    </alternativeName>
</protein>
<keyword evidence="11 18" id="KW-0732">Signal</keyword>
<comment type="catalytic activity">
    <reaction evidence="1 18">
        <text>a 1,2-diacyl-sn-glycero-3-phosphocholine + H2O = a 2-acyl-sn-glycero-3-phosphocholine + a fatty acid + H(+)</text>
        <dbReference type="Rhea" id="RHEA:18689"/>
        <dbReference type="ChEBI" id="CHEBI:15377"/>
        <dbReference type="ChEBI" id="CHEBI:15378"/>
        <dbReference type="ChEBI" id="CHEBI:28868"/>
        <dbReference type="ChEBI" id="CHEBI:57643"/>
        <dbReference type="ChEBI" id="CHEBI:57875"/>
        <dbReference type="EC" id="3.1.1.32"/>
    </reaction>
</comment>
<dbReference type="EC" id="3.1.1.32" evidence="5 18"/>
<dbReference type="PRINTS" id="PR01486">
    <property type="entry name" value="PHPHLIPASEA1"/>
</dbReference>
<dbReference type="PANTHER" id="PTHR40457:SF1">
    <property type="entry name" value="PHOSPHOLIPASE A1"/>
    <property type="match status" value="1"/>
</dbReference>
<comment type="subunit">
    <text evidence="4 18">Homodimer; dimerization is reversible, and the dimeric form is the active one.</text>
</comment>
<feature type="compositionally biased region" description="Basic and acidic residues" evidence="19">
    <location>
        <begin position="89"/>
        <end position="98"/>
    </location>
</feature>
<keyword evidence="8" id="KW-1134">Transmembrane beta strand</keyword>
<dbReference type="Proteomes" id="UP000653056">
    <property type="component" value="Unassembled WGS sequence"/>
</dbReference>
<dbReference type="InterPro" id="IPR036541">
    <property type="entry name" value="PLipase_A1_sf"/>
</dbReference>
<organism evidence="20 21">
    <name type="scientific">Litchfieldella qijiaojingensis</name>
    <dbReference type="NCBI Taxonomy" id="980347"/>
    <lineage>
        <taxon>Bacteria</taxon>
        <taxon>Pseudomonadati</taxon>
        <taxon>Pseudomonadota</taxon>
        <taxon>Gammaproteobacteria</taxon>
        <taxon>Oceanospirillales</taxon>
        <taxon>Halomonadaceae</taxon>
        <taxon>Litchfieldella</taxon>
    </lineage>
</organism>
<comment type="cofactor">
    <cofactor evidence="18">
        <name>Ca(2+)</name>
        <dbReference type="ChEBI" id="CHEBI:29108"/>
    </cofactor>
    <text evidence="18">Binds 1 Ca(2+) ion per monomer. In the dimeric form the Ca(2+) is bound by different amino acids with binding of each Ca(2+) shared with ligands coming from each monomer. The Ca(2+) ion may have a role in catalysis.</text>
</comment>
<dbReference type="EC" id="3.1.1.4" evidence="6 18"/>
<feature type="region of interest" description="Disordered" evidence="19">
    <location>
        <begin position="60"/>
        <end position="98"/>
    </location>
</feature>
<feature type="chain" id="PRO_5044962465" description="Phospholipase A1" evidence="18">
    <location>
        <begin position="26"/>
        <end position="354"/>
    </location>
</feature>
<comment type="caution">
    <text evidence="20">The sequence shown here is derived from an EMBL/GenBank/DDBJ whole genome shotgun (WGS) entry which is preliminary data.</text>
</comment>
<keyword evidence="9" id="KW-0812">Transmembrane</keyword>
<gene>
    <name evidence="20" type="ORF">GCM10007160_07970</name>
</gene>
<evidence type="ECO:0000256" key="16">
    <source>
        <dbReference type="ARBA" id="ARBA00023136"/>
    </source>
</evidence>
<accession>A0ABQ2YGK6</accession>
<keyword evidence="14 18" id="KW-0442">Lipid degradation</keyword>
<dbReference type="Pfam" id="PF02253">
    <property type="entry name" value="PLA1"/>
    <property type="match status" value="1"/>
</dbReference>
<evidence type="ECO:0000256" key="7">
    <source>
        <dbReference type="ARBA" id="ARBA00021726"/>
    </source>
</evidence>
<evidence type="ECO:0000256" key="17">
    <source>
        <dbReference type="ARBA" id="ARBA00023237"/>
    </source>
</evidence>
<feature type="compositionally biased region" description="Low complexity" evidence="19">
    <location>
        <begin position="60"/>
        <end position="72"/>
    </location>
</feature>
<dbReference type="EMBL" id="BMXS01000002">
    <property type="protein sequence ID" value="GGX82875.1"/>
    <property type="molecule type" value="Genomic_DNA"/>
</dbReference>
<evidence type="ECO:0000256" key="1">
    <source>
        <dbReference type="ARBA" id="ARBA00000111"/>
    </source>
</evidence>
<proteinExistence type="inferred from homology"/>
<keyword evidence="21" id="KW-1185">Reference proteome</keyword>
<comment type="function">
    <text evidence="18">Hydrolysis of phosphatidylcholine with phospholipase A2 (EC 3.1.1.4) and phospholipase A1 (EC 3.1.1.32) activities.</text>
</comment>
<keyword evidence="17 18" id="KW-0998">Cell outer membrane</keyword>
<dbReference type="CDD" id="cd00541">
    <property type="entry name" value="OMPLA"/>
    <property type="match status" value="1"/>
</dbReference>
<evidence type="ECO:0000256" key="10">
    <source>
        <dbReference type="ARBA" id="ARBA00022723"/>
    </source>
</evidence>
<comment type="similarity">
    <text evidence="3 18">Belongs to the phospholipase A1 family.</text>
</comment>
<evidence type="ECO:0000256" key="2">
    <source>
        <dbReference type="ARBA" id="ARBA00001604"/>
    </source>
</evidence>
<evidence type="ECO:0000313" key="21">
    <source>
        <dbReference type="Proteomes" id="UP000653056"/>
    </source>
</evidence>
<comment type="catalytic activity">
    <reaction evidence="2 18">
        <text>a 1,2-diacyl-sn-glycero-3-phosphocholine + H2O = a 1-acyl-sn-glycero-3-phosphocholine + a fatty acid + H(+)</text>
        <dbReference type="Rhea" id="RHEA:15801"/>
        <dbReference type="ChEBI" id="CHEBI:15377"/>
        <dbReference type="ChEBI" id="CHEBI:15378"/>
        <dbReference type="ChEBI" id="CHEBI:28868"/>
        <dbReference type="ChEBI" id="CHEBI:57643"/>
        <dbReference type="ChEBI" id="CHEBI:58168"/>
        <dbReference type="EC" id="3.1.1.4"/>
    </reaction>
</comment>
<evidence type="ECO:0000256" key="15">
    <source>
        <dbReference type="ARBA" id="ARBA00023098"/>
    </source>
</evidence>
<dbReference type="SUPFAM" id="SSF56931">
    <property type="entry name" value="Outer membrane phospholipase A (OMPLA)"/>
    <property type="match status" value="1"/>
</dbReference>
<dbReference type="RefSeq" id="WP_422730960.1">
    <property type="nucleotide sequence ID" value="NZ_BMXS01000002.1"/>
</dbReference>
<evidence type="ECO:0000256" key="3">
    <source>
        <dbReference type="ARBA" id="ARBA00010525"/>
    </source>
</evidence>
<evidence type="ECO:0000256" key="19">
    <source>
        <dbReference type="SAM" id="MobiDB-lite"/>
    </source>
</evidence>
<keyword evidence="16" id="KW-0472">Membrane</keyword>
<evidence type="ECO:0000256" key="13">
    <source>
        <dbReference type="ARBA" id="ARBA00022837"/>
    </source>
</evidence>
<evidence type="ECO:0000256" key="8">
    <source>
        <dbReference type="ARBA" id="ARBA00022452"/>
    </source>
</evidence>
<feature type="signal peptide" evidence="18">
    <location>
        <begin position="1"/>
        <end position="25"/>
    </location>
</feature>
<dbReference type="Gene3D" id="2.40.230.10">
    <property type="entry name" value="Phospholipase A1"/>
    <property type="match status" value="1"/>
</dbReference>
<evidence type="ECO:0000256" key="9">
    <source>
        <dbReference type="ARBA" id="ARBA00022692"/>
    </source>
</evidence>
<evidence type="ECO:0000313" key="20">
    <source>
        <dbReference type="EMBL" id="GGX82875.1"/>
    </source>
</evidence>
<evidence type="ECO:0000256" key="4">
    <source>
        <dbReference type="ARBA" id="ARBA00011702"/>
    </source>
</evidence>
<dbReference type="PANTHER" id="PTHR40457">
    <property type="entry name" value="PHOSPHOLIPASE A1"/>
    <property type="match status" value="1"/>
</dbReference>
<name>A0ABQ2YGK6_9GAMM</name>
<sequence length="354" mass="40468">MASAKSVIGYGLVLLGFMLTSDAMAQDTDDQKALPPDEREAIETRIEALTTELRELRAQLAQDAADSSTSDSVLELEEDPASVALEEAEERRELERESSRNPFAITTYRRNYLMPWSYNANPNREAFSEISENGDIDNAEVKFQFSAKFNLVEDMFGDNGDLFFAYTQRSWWQAYNSDHSAPFRETNFEPEVFVSFDNDLTLFGWTNTQNRVAFNHQSNGRSADLSRSWNRIYVESLFQRGDWVVSASPHWRIPESEGDDDNPDIERFMGYGDISIARRLHEDHEASLLVRGNPSAGNMGTQLDYSWPLFGNVRGYVQYYYGFGESLIDHDHRTNRLSLGFSLNPFFVGSQARR</sequence>
<dbReference type="InterPro" id="IPR003187">
    <property type="entry name" value="PLipase_A1"/>
</dbReference>
<evidence type="ECO:0000256" key="5">
    <source>
        <dbReference type="ARBA" id="ARBA00013179"/>
    </source>
</evidence>
<evidence type="ECO:0000256" key="18">
    <source>
        <dbReference type="RuleBase" id="RU366027"/>
    </source>
</evidence>
<evidence type="ECO:0000256" key="14">
    <source>
        <dbReference type="ARBA" id="ARBA00022963"/>
    </source>
</evidence>
<keyword evidence="12 18" id="KW-0378">Hydrolase</keyword>